<name>A0A1F4NT46_UNCK3</name>
<organism evidence="10 11">
    <name type="scientific">candidate division Kazan bacterium RBG_13_50_9</name>
    <dbReference type="NCBI Taxonomy" id="1798535"/>
    <lineage>
        <taxon>Bacteria</taxon>
        <taxon>Bacteria division Kazan-3B-28</taxon>
    </lineage>
</organism>
<dbReference type="AlphaFoldDB" id="A0A1F4NT46"/>
<gene>
    <name evidence="7" type="primary">gltX</name>
    <name evidence="10" type="ORF">A2V68_02885</name>
</gene>
<feature type="domain" description="Glutamyl/glutaminyl-tRNA synthetase class Ib catalytic" evidence="8">
    <location>
        <begin position="106"/>
        <end position="269"/>
    </location>
</feature>
<dbReference type="SUPFAM" id="SSF52374">
    <property type="entry name" value="Nucleotidylyl transferase"/>
    <property type="match status" value="1"/>
</dbReference>
<keyword evidence="3 7" id="KW-0547">Nucleotide-binding</keyword>
<comment type="subunit">
    <text evidence="7">Monomer.</text>
</comment>
<dbReference type="Pfam" id="PF00749">
    <property type="entry name" value="tRNA-synt_1c"/>
    <property type="match status" value="2"/>
</dbReference>
<evidence type="ECO:0000256" key="6">
    <source>
        <dbReference type="ARBA" id="ARBA00023146"/>
    </source>
</evidence>
<dbReference type="InterPro" id="IPR049940">
    <property type="entry name" value="GluQ/Sye"/>
</dbReference>
<dbReference type="GO" id="GO:0005829">
    <property type="term" value="C:cytosol"/>
    <property type="evidence" value="ECO:0007669"/>
    <property type="project" value="TreeGrafter"/>
</dbReference>
<dbReference type="GO" id="GO:0004818">
    <property type="term" value="F:glutamate-tRNA ligase activity"/>
    <property type="evidence" value="ECO:0007669"/>
    <property type="project" value="UniProtKB-UniRule"/>
</dbReference>
<evidence type="ECO:0000256" key="7">
    <source>
        <dbReference type="HAMAP-Rule" id="MF_00022"/>
    </source>
</evidence>
<dbReference type="InterPro" id="IPR020751">
    <property type="entry name" value="aa-tRNA-synth_I_codon-bd_sub2"/>
</dbReference>
<dbReference type="InterPro" id="IPR045462">
    <property type="entry name" value="aa-tRNA-synth_I_cd-bd"/>
</dbReference>
<comment type="catalytic activity">
    <reaction evidence="7">
        <text>tRNA(Glu) + L-glutamate + ATP = L-glutamyl-tRNA(Glu) + AMP + diphosphate</text>
        <dbReference type="Rhea" id="RHEA:23540"/>
        <dbReference type="Rhea" id="RHEA-COMP:9663"/>
        <dbReference type="Rhea" id="RHEA-COMP:9680"/>
        <dbReference type="ChEBI" id="CHEBI:29985"/>
        <dbReference type="ChEBI" id="CHEBI:30616"/>
        <dbReference type="ChEBI" id="CHEBI:33019"/>
        <dbReference type="ChEBI" id="CHEBI:78442"/>
        <dbReference type="ChEBI" id="CHEBI:78520"/>
        <dbReference type="ChEBI" id="CHEBI:456215"/>
        <dbReference type="EC" id="6.1.1.17"/>
    </reaction>
</comment>
<keyword evidence="5 7" id="KW-0648">Protein biosynthesis</keyword>
<dbReference type="InterPro" id="IPR000924">
    <property type="entry name" value="Glu/Gln-tRNA-synth"/>
</dbReference>
<feature type="short sequence motif" description="'HIGH' region" evidence="7">
    <location>
        <begin position="11"/>
        <end position="21"/>
    </location>
</feature>
<dbReference type="InterPro" id="IPR008925">
    <property type="entry name" value="aa_tRNA-synth_I_cd-bd_sf"/>
</dbReference>
<keyword evidence="7" id="KW-0963">Cytoplasm</keyword>
<evidence type="ECO:0000256" key="4">
    <source>
        <dbReference type="ARBA" id="ARBA00022840"/>
    </source>
</evidence>
<evidence type="ECO:0000259" key="9">
    <source>
        <dbReference type="Pfam" id="PF19269"/>
    </source>
</evidence>
<evidence type="ECO:0000256" key="2">
    <source>
        <dbReference type="ARBA" id="ARBA00022598"/>
    </source>
</evidence>
<dbReference type="InterPro" id="IPR033910">
    <property type="entry name" value="GluRS_core"/>
</dbReference>
<reference evidence="10 11" key="1">
    <citation type="journal article" date="2016" name="Nat. Commun.">
        <title>Thousands of microbial genomes shed light on interconnected biogeochemical processes in an aquifer system.</title>
        <authorList>
            <person name="Anantharaman K."/>
            <person name="Brown C.T."/>
            <person name="Hug L.A."/>
            <person name="Sharon I."/>
            <person name="Castelle C.J."/>
            <person name="Probst A.J."/>
            <person name="Thomas B.C."/>
            <person name="Singh A."/>
            <person name="Wilkins M.J."/>
            <person name="Karaoz U."/>
            <person name="Brodie E.L."/>
            <person name="Williams K.H."/>
            <person name="Hubbard S.S."/>
            <person name="Banfield J.F."/>
        </authorList>
    </citation>
    <scope>NUCLEOTIDE SEQUENCE [LARGE SCALE GENOMIC DNA]</scope>
</reference>
<dbReference type="Pfam" id="PF19269">
    <property type="entry name" value="Anticodon_2"/>
    <property type="match status" value="1"/>
</dbReference>
<comment type="subcellular location">
    <subcellularLocation>
        <location evidence="7">Cytoplasm</location>
    </subcellularLocation>
</comment>
<dbReference type="InterPro" id="IPR020058">
    <property type="entry name" value="Glu/Gln-tRNA-synth_Ib_cat-dom"/>
</dbReference>
<keyword evidence="6 7" id="KW-0030">Aminoacyl-tRNA synthetase</keyword>
<evidence type="ECO:0000313" key="10">
    <source>
        <dbReference type="EMBL" id="OGB74530.1"/>
    </source>
</evidence>
<dbReference type="PANTHER" id="PTHR43311:SF2">
    <property type="entry name" value="GLUTAMATE--TRNA LIGASE, MITOCHONDRIAL-RELATED"/>
    <property type="match status" value="1"/>
</dbReference>
<dbReference type="InterPro" id="IPR001412">
    <property type="entry name" value="aa-tRNA-synth_I_CS"/>
</dbReference>
<comment type="similarity">
    <text evidence="1 7">Belongs to the class-I aminoacyl-tRNA synthetase family. Glutamate--tRNA ligase type 1 subfamily.</text>
</comment>
<dbReference type="PROSITE" id="PS00178">
    <property type="entry name" value="AA_TRNA_LIGASE_I"/>
    <property type="match status" value="1"/>
</dbReference>
<evidence type="ECO:0000256" key="3">
    <source>
        <dbReference type="ARBA" id="ARBA00022741"/>
    </source>
</evidence>
<dbReference type="Gene3D" id="3.40.50.620">
    <property type="entry name" value="HUPs"/>
    <property type="match status" value="2"/>
</dbReference>
<dbReference type="SUPFAM" id="SSF48163">
    <property type="entry name" value="An anticodon-binding domain of class I aminoacyl-tRNA synthetases"/>
    <property type="match status" value="1"/>
</dbReference>
<evidence type="ECO:0000256" key="5">
    <source>
        <dbReference type="ARBA" id="ARBA00022917"/>
    </source>
</evidence>
<dbReference type="InterPro" id="IPR014729">
    <property type="entry name" value="Rossmann-like_a/b/a_fold"/>
</dbReference>
<dbReference type="HAMAP" id="MF_00022">
    <property type="entry name" value="Glu_tRNA_synth_type1"/>
    <property type="match status" value="1"/>
</dbReference>
<dbReference type="Gene3D" id="1.10.10.350">
    <property type="match status" value="1"/>
</dbReference>
<dbReference type="GO" id="GO:0005524">
    <property type="term" value="F:ATP binding"/>
    <property type="evidence" value="ECO:0007669"/>
    <property type="project" value="UniProtKB-UniRule"/>
</dbReference>
<proteinExistence type="inferred from homology"/>
<dbReference type="PANTHER" id="PTHR43311">
    <property type="entry name" value="GLUTAMATE--TRNA LIGASE"/>
    <property type="match status" value="1"/>
</dbReference>
<dbReference type="PRINTS" id="PR00987">
    <property type="entry name" value="TRNASYNTHGLU"/>
</dbReference>
<dbReference type="GO" id="GO:0008270">
    <property type="term" value="F:zinc ion binding"/>
    <property type="evidence" value="ECO:0007669"/>
    <property type="project" value="InterPro"/>
</dbReference>
<dbReference type="GO" id="GO:0006424">
    <property type="term" value="P:glutamyl-tRNA aminoacylation"/>
    <property type="evidence" value="ECO:0007669"/>
    <property type="project" value="UniProtKB-UniRule"/>
</dbReference>
<comment type="caution">
    <text evidence="7">Lacks conserved residue(s) required for the propagation of feature annotation.</text>
</comment>
<dbReference type="NCBIfam" id="TIGR00464">
    <property type="entry name" value="gltX_bact"/>
    <property type="match status" value="1"/>
</dbReference>
<comment type="caution">
    <text evidence="10">The sequence shown here is derived from an EMBL/GenBank/DDBJ whole genome shotgun (WGS) entry which is preliminary data.</text>
</comment>
<dbReference type="GO" id="GO:0000049">
    <property type="term" value="F:tRNA binding"/>
    <property type="evidence" value="ECO:0007669"/>
    <property type="project" value="InterPro"/>
</dbReference>
<dbReference type="InterPro" id="IPR004527">
    <property type="entry name" value="Glu-tRNA-ligase_bac/mito"/>
</dbReference>
<keyword evidence="2 7" id="KW-0436">Ligase</keyword>
<dbReference type="STRING" id="1798535.A2V68_02885"/>
<evidence type="ECO:0000259" key="8">
    <source>
        <dbReference type="Pfam" id="PF00749"/>
    </source>
</evidence>
<accession>A0A1F4NT46</accession>
<comment type="function">
    <text evidence="7">Catalyzes the attachment of glutamate to tRNA(Glu) in a two-step reaction: glutamate is first activated by ATP to form Glu-AMP and then transferred to the acceptor end of tRNA(Glu).</text>
</comment>
<evidence type="ECO:0000313" key="11">
    <source>
        <dbReference type="Proteomes" id="UP000176651"/>
    </source>
</evidence>
<feature type="domain" description="Aminoacyl-tRNA synthetase class I anticodon-binding" evidence="9">
    <location>
        <begin position="285"/>
        <end position="426"/>
    </location>
</feature>
<sequence>MKGKVRVRFAPSPTGPLHVGGARTALFNYVFAVAHGGAFVLRFEDTDKDRSEQVFEDSIHEGLKWMGINWDEEYYQSKRGDIYKRCLDALRAKNLVYDHDGGAYFRLPAKARSVVVDDLIHGPVEFSSKDFDDVVLIKKDGTPTFHFANVVDDIEMRITHVIRGEDHLSNTPKHILLYEALGATVPQFAHIPLILNPDRSKVSKRTGDVALDDYRQAGYVPEAMINFLAQLGWSPPDRNDFFTFEELTKMFSLKRVQKAGAVFDVKLLNHINHRYLMQKSLDEYIRLAKPFVAHLKTTSAGLRSALKLIQDRAQTLSEIPGLIEYFFSDPQYDKDLLVFKKSSPQKTQAGLDVALKVLEALDEKDWQEDKLQQVLDNAIAAESLLPGDLFWPVRIALSGKEGSPNPVELLAALGKSVSVKRIETAIKKF</sequence>
<feature type="binding site" evidence="7">
    <location>
        <position position="204"/>
    </location>
    <ligand>
        <name>ATP</name>
        <dbReference type="ChEBI" id="CHEBI:30616"/>
    </ligand>
</feature>
<feature type="domain" description="Glutamyl/glutaminyl-tRNA synthetase class Ib catalytic" evidence="8">
    <location>
        <begin position="4"/>
        <end position="97"/>
    </location>
</feature>
<protein>
    <recommendedName>
        <fullName evidence="7">Glutamate--tRNA ligase</fullName>
        <ecNumber evidence="7">6.1.1.17</ecNumber>
    </recommendedName>
    <alternativeName>
        <fullName evidence="7">Glutamyl-tRNA synthetase</fullName>
        <shortName evidence="7">GluRS</shortName>
    </alternativeName>
</protein>
<evidence type="ECO:0000256" key="1">
    <source>
        <dbReference type="ARBA" id="ARBA00007894"/>
    </source>
</evidence>
<dbReference type="EC" id="6.1.1.17" evidence="7"/>
<dbReference type="EMBL" id="META01000001">
    <property type="protein sequence ID" value="OGB74530.1"/>
    <property type="molecule type" value="Genomic_DNA"/>
</dbReference>
<dbReference type="CDD" id="cd00808">
    <property type="entry name" value="GluRS_core"/>
    <property type="match status" value="1"/>
</dbReference>
<dbReference type="Proteomes" id="UP000176651">
    <property type="component" value="Unassembled WGS sequence"/>
</dbReference>
<keyword evidence="4 7" id="KW-0067">ATP-binding</keyword>